<dbReference type="PANTHER" id="PTHR43585">
    <property type="entry name" value="FUMIPYRROLE BIOSYNTHESIS PROTEIN C"/>
    <property type="match status" value="1"/>
</dbReference>
<dbReference type="EMBL" id="CP127173">
    <property type="protein sequence ID" value="WIV54661.1"/>
    <property type="molecule type" value="Genomic_DNA"/>
</dbReference>
<evidence type="ECO:0000256" key="4">
    <source>
        <dbReference type="PROSITE-ProRule" id="PRU00409"/>
    </source>
</evidence>
<feature type="domain" description="ATP-grasp" evidence="5">
    <location>
        <begin position="115"/>
        <end position="325"/>
    </location>
</feature>
<evidence type="ECO:0000256" key="2">
    <source>
        <dbReference type="ARBA" id="ARBA00022741"/>
    </source>
</evidence>
<dbReference type="Proteomes" id="UP001227101">
    <property type="component" value="Chromosome"/>
</dbReference>
<dbReference type="Pfam" id="PF18603">
    <property type="entry name" value="LAL_C2"/>
    <property type="match status" value="1"/>
</dbReference>
<gene>
    <name evidence="6" type="ORF">QP939_38325</name>
</gene>
<evidence type="ECO:0000256" key="1">
    <source>
        <dbReference type="ARBA" id="ARBA00022598"/>
    </source>
</evidence>
<keyword evidence="3 4" id="KW-0067">ATP-binding</keyword>
<protein>
    <submittedName>
        <fullName evidence="6">ATP-grasp domain-containing protein</fullName>
    </submittedName>
</protein>
<keyword evidence="2 4" id="KW-0547">Nucleotide-binding</keyword>
<reference evidence="6 7" key="1">
    <citation type="submission" date="2023-06" db="EMBL/GenBank/DDBJ databases">
        <authorList>
            <person name="Oyuntsetseg B."/>
            <person name="Kim S.B."/>
        </authorList>
    </citation>
    <scope>NUCLEOTIDE SEQUENCE [LARGE SCALE GENOMIC DNA]</scope>
    <source>
        <strain evidence="6 7">2-2</strain>
    </source>
</reference>
<accession>A0ABY8XGD0</accession>
<evidence type="ECO:0000313" key="7">
    <source>
        <dbReference type="Proteomes" id="UP001227101"/>
    </source>
</evidence>
<proteinExistence type="predicted"/>
<sequence length="420" mass="43322">MSVVVLIREARGHWVGEVAAAVHAAGHRAVLLAPPIDAAERASLSTVVDEIVAVEDVYDAEAVAAKICSAFGIPAAVVTGSDGAIVSTARVAELLGVARCPASVFARCADKSAVREALAAAGLPGPAFALISSAAEAAAVAERVGLPAIVKPVNGAGSNLVRTVSTVEELAAAYELLAARLPESPDPRYRRRLGALDPAQTFLVEGLLRGPEYAVDVLVRDGVVEPVEILDKPLIDERKFELALSCPPAGLSEERAALVTDAASAAVRALGLDNTVAHVEVIDDADRGPTIVEVNAGRPAGSIMPLLAKLRTGIDVFAELTALALGAPPPAREPAKLPIPLGMLILYASGSGRLKEVGGLDEVAELPEVVDVVTTVSPGQVLTDEQETYAVNLVVAGFADHDDLAALHAEASKLIRLEVE</sequence>
<dbReference type="Pfam" id="PF13535">
    <property type="entry name" value="ATP-grasp_4"/>
    <property type="match status" value="1"/>
</dbReference>
<dbReference type="PANTHER" id="PTHR43585:SF2">
    <property type="entry name" value="ATP-GRASP ENZYME FSQD"/>
    <property type="match status" value="1"/>
</dbReference>
<evidence type="ECO:0000259" key="5">
    <source>
        <dbReference type="PROSITE" id="PS50975"/>
    </source>
</evidence>
<dbReference type="InterPro" id="IPR011761">
    <property type="entry name" value="ATP-grasp"/>
</dbReference>
<dbReference type="RefSeq" id="WP_285451359.1">
    <property type="nucleotide sequence ID" value="NZ_CP127173.1"/>
</dbReference>
<keyword evidence="1" id="KW-0436">Ligase</keyword>
<dbReference type="SUPFAM" id="SSF56059">
    <property type="entry name" value="Glutathione synthetase ATP-binding domain-like"/>
    <property type="match status" value="1"/>
</dbReference>
<dbReference type="PROSITE" id="PS50975">
    <property type="entry name" value="ATP_GRASP"/>
    <property type="match status" value="1"/>
</dbReference>
<dbReference type="InterPro" id="IPR052032">
    <property type="entry name" value="ATP-dep_AA_Ligase"/>
</dbReference>
<organism evidence="6 7">
    <name type="scientific">Amycolatopsis nalaikhensis</name>
    <dbReference type="NCBI Taxonomy" id="715472"/>
    <lineage>
        <taxon>Bacteria</taxon>
        <taxon>Bacillati</taxon>
        <taxon>Actinomycetota</taxon>
        <taxon>Actinomycetes</taxon>
        <taxon>Pseudonocardiales</taxon>
        <taxon>Pseudonocardiaceae</taxon>
        <taxon>Amycolatopsis</taxon>
    </lineage>
</organism>
<keyword evidence="7" id="KW-1185">Reference proteome</keyword>
<evidence type="ECO:0000313" key="6">
    <source>
        <dbReference type="EMBL" id="WIV54661.1"/>
    </source>
</evidence>
<dbReference type="InterPro" id="IPR040570">
    <property type="entry name" value="LAL_C2"/>
</dbReference>
<evidence type="ECO:0000256" key="3">
    <source>
        <dbReference type="ARBA" id="ARBA00022840"/>
    </source>
</evidence>
<dbReference type="Gene3D" id="3.30.470.20">
    <property type="entry name" value="ATP-grasp fold, B domain"/>
    <property type="match status" value="1"/>
</dbReference>
<name>A0ABY8XGD0_9PSEU</name>